<evidence type="ECO:0000313" key="3">
    <source>
        <dbReference type="Proteomes" id="UP000244722"/>
    </source>
</evidence>
<dbReference type="OrthoDB" id="10336208at2759"/>
<organism evidence="2 3">
    <name type="scientific">Tuber borchii</name>
    <name type="common">White truffle</name>
    <dbReference type="NCBI Taxonomy" id="42251"/>
    <lineage>
        <taxon>Eukaryota</taxon>
        <taxon>Fungi</taxon>
        <taxon>Dikarya</taxon>
        <taxon>Ascomycota</taxon>
        <taxon>Pezizomycotina</taxon>
        <taxon>Pezizomycetes</taxon>
        <taxon>Pezizales</taxon>
        <taxon>Tuberaceae</taxon>
        <taxon>Tuber</taxon>
    </lineage>
</organism>
<name>A0A2T6ZH13_TUBBO</name>
<dbReference type="AlphaFoldDB" id="A0A2T6ZH13"/>
<proteinExistence type="predicted"/>
<dbReference type="EMBL" id="NESQ01000274">
    <property type="protein sequence ID" value="PUU74777.1"/>
    <property type="molecule type" value="Genomic_DNA"/>
</dbReference>
<reference evidence="2 3" key="1">
    <citation type="submission" date="2017-04" db="EMBL/GenBank/DDBJ databases">
        <title>Draft genome sequence of Tuber borchii Vittad., a whitish edible truffle.</title>
        <authorList>
            <consortium name="DOE Joint Genome Institute"/>
            <person name="Murat C."/>
            <person name="Kuo A."/>
            <person name="Barry K.W."/>
            <person name="Clum A."/>
            <person name="Dockter R.B."/>
            <person name="Fauchery L."/>
            <person name="Iotti M."/>
            <person name="Kohler A."/>
            <person name="Labutti K."/>
            <person name="Lindquist E.A."/>
            <person name="Lipzen A."/>
            <person name="Ohm R.A."/>
            <person name="Wang M."/>
            <person name="Grigoriev I.V."/>
            <person name="Zambonelli A."/>
            <person name="Martin F.M."/>
        </authorList>
    </citation>
    <scope>NUCLEOTIDE SEQUENCE [LARGE SCALE GENOMIC DNA]</scope>
    <source>
        <strain evidence="2 3">Tbo3840</strain>
    </source>
</reference>
<dbReference type="Proteomes" id="UP000244722">
    <property type="component" value="Unassembled WGS sequence"/>
</dbReference>
<evidence type="ECO:0000256" key="1">
    <source>
        <dbReference type="SAM" id="MobiDB-lite"/>
    </source>
</evidence>
<keyword evidence="3" id="KW-1185">Reference proteome</keyword>
<sequence>MVTIAEVCIKINSPYVDTHGPGDTGSGGPFGKGYIPAEYIYAYMCPVRKVFMNVYKDPMDGMWYRLRLRCGCAECTAEAETEHIKHKVERKVTRDTLADEMYSTDEEDVVRQKGTEQGPKGVSESALNAKNERGQWGGNSGIAINATRAQEGDD</sequence>
<feature type="region of interest" description="Disordered" evidence="1">
    <location>
        <begin position="102"/>
        <end position="154"/>
    </location>
</feature>
<gene>
    <name evidence="2" type="ORF">B9Z19DRAFT_1091974</name>
</gene>
<protein>
    <submittedName>
        <fullName evidence="2">Uncharacterized protein</fullName>
    </submittedName>
</protein>
<comment type="caution">
    <text evidence="2">The sequence shown here is derived from an EMBL/GenBank/DDBJ whole genome shotgun (WGS) entry which is preliminary data.</text>
</comment>
<evidence type="ECO:0000313" key="2">
    <source>
        <dbReference type="EMBL" id="PUU74777.1"/>
    </source>
</evidence>
<accession>A0A2T6ZH13</accession>